<evidence type="ECO:0000259" key="1">
    <source>
        <dbReference type="PROSITE" id="PS50011"/>
    </source>
</evidence>
<proteinExistence type="predicted"/>
<organism evidence="2 3">
    <name type="scientific">Parathielavia hyrcaniae</name>
    <dbReference type="NCBI Taxonomy" id="113614"/>
    <lineage>
        <taxon>Eukaryota</taxon>
        <taxon>Fungi</taxon>
        <taxon>Dikarya</taxon>
        <taxon>Ascomycota</taxon>
        <taxon>Pezizomycotina</taxon>
        <taxon>Sordariomycetes</taxon>
        <taxon>Sordariomycetidae</taxon>
        <taxon>Sordariales</taxon>
        <taxon>Chaetomiaceae</taxon>
        <taxon>Parathielavia</taxon>
    </lineage>
</organism>
<keyword evidence="3" id="KW-1185">Reference proteome</keyword>
<dbReference type="GO" id="GO:0004674">
    <property type="term" value="F:protein serine/threonine kinase activity"/>
    <property type="evidence" value="ECO:0007669"/>
    <property type="project" value="InterPro"/>
</dbReference>
<evidence type="ECO:0000313" key="2">
    <source>
        <dbReference type="EMBL" id="KAK4096403.1"/>
    </source>
</evidence>
<dbReference type="Pfam" id="PF00069">
    <property type="entry name" value="Pkinase"/>
    <property type="match status" value="1"/>
</dbReference>
<dbReference type="PANTHER" id="PTHR13954">
    <property type="entry name" value="IRE1-RELATED"/>
    <property type="match status" value="1"/>
</dbReference>
<sequence length="191" mass="21590">MRNAPSLALNDIDSDAVYLKRPHLNFYSDYRKQGIVELLPQMLLDEVQPLEVVSQNPHPNIIKYHGCRVRRGRIKGLVLDKHPHDLKVYLRDAIGTNDKEPFMDALESAVRHLHSLGLAHNDINPGNILVNKARLPVLVDFGSCREVGRTLGASRGTTGWIQGESSDYNTSETQHDWFAVEKIRAWLDGPH</sequence>
<dbReference type="InterPro" id="IPR011009">
    <property type="entry name" value="Kinase-like_dom_sf"/>
</dbReference>
<name>A0AAN6SWY7_9PEZI</name>
<dbReference type="Gene3D" id="1.10.510.10">
    <property type="entry name" value="Transferase(Phosphotransferase) domain 1"/>
    <property type="match status" value="1"/>
</dbReference>
<dbReference type="SUPFAM" id="SSF56112">
    <property type="entry name" value="Protein kinase-like (PK-like)"/>
    <property type="match status" value="1"/>
</dbReference>
<accession>A0AAN6SWY7</accession>
<evidence type="ECO:0000313" key="3">
    <source>
        <dbReference type="Proteomes" id="UP001305647"/>
    </source>
</evidence>
<dbReference type="PROSITE" id="PS50011">
    <property type="entry name" value="PROTEIN_KINASE_DOM"/>
    <property type="match status" value="1"/>
</dbReference>
<comment type="caution">
    <text evidence="2">The sequence shown here is derived from an EMBL/GenBank/DDBJ whole genome shotgun (WGS) entry which is preliminary data.</text>
</comment>
<dbReference type="Proteomes" id="UP001305647">
    <property type="component" value="Unassembled WGS sequence"/>
</dbReference>
<dbReference type="GO" id="GO:0005524">
    <property type="term" value="F:ATP binding"/>
    <property type="evidence" value="ECO:0007669"/>
    <property type="project" value="InterPro"/>
</dbReference>
<reference evidence="2" key="2">
    <citation type="submission" date="2023-05" db="EMBL/GenBank/DDBJ databases">
        <authorList>
            <consortium name="Lawrence Berkeley National Laboratory"/>
            <person name="Steindorff A."/>
            <person name="Hensen N."/>
            <person name="Bonometti L."/>
            <person name="Westerberg I."/>
            <person name="Brannstrom I.O."/>
            <person name="Guillou S."/>
            <person name="Cros-Aarteil S."/>
            <person name="Calhoun S."/>
            <person name="Haridas S."/>
            <person name="Kuo A."/>
            <person name="Mondo S."/>
            <person name="Pangilinan J."/>
            <person name="Riley R."/>
            <person name="Labutti K."/>
            <person name="Andreopoulos B."/>
            <person name="Lipzen A."/>
            <person name="Chen C."/>
            <person name="Yanf M."/>
            <person name="Daum C."/>
            <person name="Ng V."/>
            <person name="Clum A."/>
            <person name="Ohm R."/>
            <person name="Martin F."/>
            <person name="Silar P."/>
            <person name="Natvig D."/>
            <person name="Lalanne C."/>
            <person name="Gautier V."/>
            <person name="Ament-Velasquez S.L."/>
            <person name="Kruys A."/>
            <person name="Hutchinson M.I."/>
            <person name="Powell A.J."/>
            <person name="Barry K."/>
            <person name="Miller A.N."/>
            <person name="Grigoriev I.V."/>
            <person name="Debuchy R."/>
            <person name="Gladieux P."/>
            <person name="Thoren M.H."/>
            <person name="Johannesson H."/>
        </authorList>
    </citation>
    <scope>NUCLEOTIDE SEQUENCE</scope>
    <source>
        <strain evidence="2">CBS 757.83</strain>
    </source>
</reference>
<protein>
    <submittedName>
        <fullName evidence="2">Kinase-like protein</fullName>
    </submittedName>
</protein>
<reference evidence="2" key="1">
    <citation type="journal article" date="2023" name="Mol. Phylogenet. Evol.">
        <title>Genome-scale phylogeny and comparative genomics of the fungal order Sordariales.</title>
        <authorList>
            <person name="Hensen N."/>
            <person name="Bonometti L."/>
            <person name="Westerberg I."/>
            <person name="Brannstrom I.O."/>
            <person name="Guillou S."/>
            <person name="Cros-Aarteil S."/>
            <person name="Calhoun S."/>
            <person name="Haridas S."/>
            <person name="Kuo A."/>
            <person name="Mondo S."/>
            <person name="Pangilinan J."/>
            <person name="Riley R."/>
            <person name="LaButti K."/>
            <person name="Andreopoulos B."/>
            <person name="Lipzen A."/>
            <person name="Chen C."/>
            <person name="Yan M."/>
            <person name="Daum C."/>
            <person name="Ng V."/>
            <person name="Clum A."/>
            <person name="Steindorff A."/>
            <person name="Ohm R.A."/>
            <person name="Martin F."/>
            <person name="Silar P."/>
            <person name="Natvig D.O."/>
            <person name="Lalanne C."/>
            <person name="Gautier V."/>
            <person name="Ament-Velasquez S.L."/>
            <person name="Kruys A."/>
            <person name="Hutchinson M.I."/>
            <person name="Powell A.J."/>
            <person name="Barry K."/>
            <person name="Miller A.N."/>
            <person name="Grigoriev I.V."/>
            <person name="Debuchy R."/>
            <person name="Gladieux P."/>
            <person name="Hiltunen Thoren M."/>
            <person name="Johannesson H."/>
        </authorList>
    </citation>
    <scope>NUCLEOTIDE SEQUENCE</scope>
    <source>
        <strain evidence="2">CBS 757.83</strain>
    </source>
</reference>
<keyword evidence="2" id="KW-0418">Kinase</keyword>
<dbReference type="GO" id="GO:0036498">
    <property type="term" value="P:IRE1-mediated unfolded protein response"/>
    <property type="evidence" value="ECO:0007669"/>
    <property type="project" value="TreeGrafter"/>
</dbReference>
<dbReference type="InterPro" id="IPR000719">
    <property type="entry name" value="Prot_kinase_dom"/>
</dbReference>
<dbReference type="PANTHER" id="PTHR13954:SF6">
    <property type="entry name" value="NON-SPECIFIC SERINE_THREONINE PROTEIN KINASE"/>
    <property type="match status" value="1"/>
</dbReference>
<dbReference type="GO" id="GO:0004521">
    <property type="term" value="F:RNA endonuclease activity"/>
    <property type="evidence" value="ECO:0007669"/>
    <property type="project" value="InterPro"/>
</dbReference>
<dbReference type="GO" id="GO:0051082">
    <property type="term" value="F:unfolded protein binding"/>
    <property type="evidence" value="ECO:0007669"/>
    <property type="project" value="TreeGrafter"/>
</dbReference>
<dbReference type="GO" id="GO:1990604">
    <property type="term" value="C:IRE1-TRAF2-ASK1 complex"/>
    <property type="evidence" value="ECO:0007669"/>
    <property type="project" value="TreeGrafter"/>
</dbReference>
<gene>
    <name evidence="2" type="ORF">N658DRAFT_362417</name>
</gene>
<dbReference type="AlphaFoldDB" id="A0AAN6SWY7"/>
<keyword evidence="2" id="KW-0808">Transferase</keyword>
<dbReference type="GO" id="GO:0070059">
    <property type="term" value="P:intrinsic apoptotic signaling pathway in response to endoplasmic reticulum stress"/>
    <property type="evidence" value="ECO:0007669"/>
    <property type="project" value="TreeGrafter"/>
</dbReference>
<dbReference type="EMBL" id="MU863716">
    <property type="protein sequence ID" value="KAK4096403.1"/>
    <property type="molecule type" value="Genomic_DNA"/>
</dbReference>
<dbReference type="InterPro" id="IPR045133">
    <property type="entry name" value="IRE1/2-like"/>
</dbReference>
<feature type="domain" description="Protein kinase" evidence="1">
    <location>
        <begin position="1"/>
        <end position="191"/>
    </location>
</feature>